<evidence type="ECO:0000256" key="6">
    <source>
        <dbReference type="ARBA" id="ARBA00022900"/>
    </source>
</evidence>
<keyword evidence="5 9" id="KW-0732">Signal</keyword>
<dbReference type="EMBL" id="GFBG01000036">
    <property type="protein sequence ID" value="JAW07131.1"/>
    <property type="molecule type" value="Transcribed_RNA"/>
</dbReference>
<dbReference type="InterPro" id="IPR023796">
    <property type="entry name" value="Serpin_dom"/>
</dbReference>
<feature type="chain" id="PRO_5012375199" evidence="9">
    <location>
        <begin position="18"/>
        <end position="405"/>
    </location>
</feature>
<dbReference type="SUPFAM" id="SSF56574">
    <property type="entry name" value="Serpins"/>
    <property type="match status" value="1"/>
</dbReference>
<keyword evidence="7" id="KW-0325">Glycoprotein</keyword>
<dbReference type="SMART" id="SM00093">
    <property type="entry name" value="SERPIN"/>
    <property type="match status" value="1"/>
</dbReference>
<dbReference type="Gene3D" id="2.30.39.10">
    <property type="entry name" value="Alpha-1-antitrypsin, domain 1"/>
    <property type="match status" value="1"/>
</dbReference>
<comment type="similarity">
    <text evidence="2 8">Belongs to the serpin family.</text>
</comment>
<protein>
    <submittedName>
        <fullName evidence="11">Putative Protease inhibitor</fullName>
    </submittedName>
</protein>
<evidence type="ECO:0000256" key="7">
    <source>
        <dbReference type="ARBA" id="ARBA00023180"/>
    </source>
</evidence>
<reference evidence="11" key="1">
    <citation type="submission" date="2016-10" db="EMBL/GenBank/DDBJ databases">
        <title>Venom proteomic and venom gland transcriptomic analyses of the scorpion Megacormus gertschi Diaz-Najera, 1966 (Scorpiones: Euscorpiidae: Megacorminae).</title>
        <authorList>
            <person name="Santibanez-Lopez C.E."/>
            <person name="Cid-Uribe J.I."/>
            <person name="Zamudio F.Z."/>
            <person name="Batista C.V."/>
            <person name="Ortiz E."/>
            <person name="Possani L.D."/>
        </authorList>
    </citation>
    <scope>NUCLEOTIDE SEQUENCE</scope>
    <source>
        <tissue evidence="11">Venom gland</tissue>
    </source>
</reference>
<accession>A0A224XFJ9</accession>
<evidence type="ECO:0000256" key="5">
    <source>
        <dbReference type="ARBA" id="ARBA00022729"/>
    </source>
</evidence>
<dbReference type="PROSITE" id="PS00284">
    <property type="entry name" value="SERPIN"/>
    <property type="match status" value="1"/>
</dbReference>
<dbReference type="InterPro" id="IPR036186">
    <property type="entry name" value="Serpin_sf"/>
</dbReference>
<dbReference type="InterPro" id="IPR042185">
    <property type="entry name" value="Serpin_sf_2"/>
</dbReference>
<dbReference type="PANTHER" id="PTHR11461:SF211">
    <property type="entry name" value="GH10112P-RELATED"/>
    <property type="match status" value="1"/>
</dbReference>
<dbReference type="FunFam" id="3.30.497.10:FF:000031">
    <property type="entry name" value="Putative salivary serpin"/>
    <property type="match status" value="1"/>
</dbReference>
<evidence type="ECO:0000259" key="10">
    <source>
        <dbReference type="SMART" id="SM00093"/>
    </source>
</evidence>
<name>A0A224XFJ9_9SCOR</name>
<comment type="subcellular location">
    <subcellularLocation>
        <location evidence="1">Secreted</location>
    </subcellularLocation>
</comment>
<dbReference type="PANTHER" id="PTHR11461">
    <property type="entry name" value="SERINE PROTEASE INHIBITOR, SERPIN"/>
    <property type="match status" value="1"/>
</dbReference>
<organism evidence="11">
    <name type="scientific">Megacormus gertschi</name>
    <dbReference type="NCBI Taxonomy" id="1843536"/>
    <lineage>
        <taxon>Eukaryota</taxon>
        <taxon>Metazoa</taxon>
        <taxon>Ecdysozoa</taxon>
        <taxon>Arthropoda</taxon>
        <taxon>Chelicerata</taxon>
        <taxon>Arachnida</taxon>
        <taxon>Scorpiones</taxon>
        <taxon>Iurida</taxon>
        <taxon>Chactoidea</taxon>
        <taxon>Euscorpiidae</taxon>
        <taxon>Megacorminae</taxon>
        <taxon>Megacormini</taxon>
        <taxon>Megacormus</taxon>
    </lineage>
</organism>
<dbReference type="GO" id="GO:0004867">
    <property type="term" value="F:serine-type endopeptidase inhibitor activity"/>
    <property type="evidence" value="ECO:0007669"/>
    <property type="project" value="UniProtKB-KW"/>
</dbReference>
<dbReference type="InterPro" id="IPR000215">
    <property type="entry name" value="Serpin_fam"/>
</dbReference>
<proteinExistence type="inferred from homology"/>
<evidence type="ECO:0000256" key="2">
    <source>
        <dbReference type="ARBA" id="ARBA00009500"/>
    </source>
</evidence>
<evidence type="ECO:0000256" key="9">
    <source>
        <dbReference type="SAM" id="SignalP"/>
    </source>
</evidence>
<evidence type="ECO:0000256" key="4">
    <source>
        <dbReference type="ARBA" id="ARBA00022690"/>
    </source>
</evidence>
<evidence type="ECO:0000313" key="11">
    <source>
        <dbReference type="EMBL" id="JAW07131.1"/>
    </source>
</evidence>
<dbReference type="AlphaFoldDB" id="A0A224XFJ9"/>
<evidence type="ECO:0000256" key="3">
    <source>
        <dbReference type="ARBA" id="ARBA00022525"/>
    </source>
</evidence>
<feature type="domain" description="Serpin" evidence="10">
    <location>
        <begin position="40"/>
        <end position="405"/>
    </location>
</feature>
<keyword evidence="4" id="KW-0646">Protease inhibitor</keyword>
<dbReference type="Gene3D" id="3.30.497.10">
    <property type="entry name" value="Antithrombin, subunit I, domain 2"/>
    <property type="match status" value="1"/>
</dbReference>
<keyword evidence="3" id="KW-0964">Secreted</keyword>
<keyword evidence="6" id="KW-0722">Serine protease inhibitor</keyword>
<evidence type="ECO:0000256" key="8">
    <source>
        <dbReference type="RuleBase" id="RU000411"/>
    </source>
</evidence>
<dbReference type="GO" id="GO:0005615">
    <property type="term" value="C:extracellular space"/>
    <property type="evidence" value="ECO:0007669"/>
    <property type="project" value="InterPro"/>
</dbReference>
<sequence>MVPTLVLLAATFASICGERVKVCDEIGVRPYARINNKFGNQLLNVLSTDAGNLFFSPSSLSSLLSAVYYGARGETANNLTEFGYLSLQYENASLVTPRLSYCLELLHNLKNTTGEFNLERANAMLIQKDFPIHKQYKYNLSKTFGALAEEVDFVGHRDKVVEWVNSWVREKTHNKIFKLVDDLDESTRLLLLSAIYFKGTWRTKFDESNTKQRPFYNNGNRSPTSVPTMKMHAKLPFLYDYANRYRALQIPYNGNDTSMLVLLPFEKDGLDKLQKTITYDTILELLDSLQETEVTVSLPKFRIEYSRKMRNDLENIGFRGLFSPDADFSGISGRQSLCVSNVIHKAVIEVNEDGSEAAAPSGGIGFIRKTSKDPRNEFVADHPFLFYIVDNRSGSNLFVGRVKEI</sequence>
<feature type="signal peptide" evidence="9">
    <location>
        <begin position="1"/>
        <end position="17"/>
    </location>
</feature>
<evidence type="ECO:0000256" key="1">
    <source>
        <dbReference type="ARBA" id="ARBA00004613"/>
    </source>
</evidence>
<dbReference type="InterPro" id="IPR023795">
    <property type="entry name" value="Serpin_CS"/>
</dbReference>
<dbReference type="InterPro" id="IPR042178">
    <property type="entry name" value="Serpin_sf_1"/>
</dbReference>
<dbReference type="Pfam" id="PF00079">
    <property type="entry name" value="Serpin"/>
    <property type="match status" value="1"/>
</dbReference>